<dbReference type="InterPro" id="IPR025193">
    <property type="entry name" value="DUF4114"/>
</dbReference>
<keyword evidence="1" id="KW-0812">Transmembrane</keyword>
<dbReference type="SUPFAM" id="SSF49313">
    <property type="entry name" value="Cadherin-like"/>
    <property type="match status" value="10"/>
</dbReference>
<dbReference type="GO" id="GO:0005886">
    <property type="term" value="C:plasma membrane"/>
    <property type="evidence" value="ECO:0007669"/>
    <property type="project" value="UniProtKB-SubCell"/>
</dbReference>
<feature type="domain" description="Cadherin" evidence="4">
    <location>
        <begin position="2610"/>
        <end position="2710"/>
    </location>
</feature>
<evidence type="ECO:0000256" key="2">
    <source>
        <dbReference type="ARBA" id="ARBA00022989"/>
    </source>
</evidence>
<name>A0A7H0F1M6_9CYAN</name>
<dbReference type="KEGG" id="ccur:IAR63_02280"/>
<dbReference type="CDD" id="cd11304">
    <property type="entry name" value="Cadherin_repeat"/>
    <property type="match status" value="9"/>
</dbReference>
<organism evidence="5 6">
    <name type="scientific">Cylindrospermopsis curvispora GIHE-G1</name>
    <dbReference type="NCBI Taxonomy" id="2666332"/>
    <lineage>
        <taxon>Bacteria</taxon>
        <taxon>Bacillati</taxon>
        <taxon>Cyanobacteriota</taxon>
        <taxon>Cyanophyceae</taxon>
        <taxon>Nostocales</taxon>
        <taxon>Aphanizomenonaceae</taxon>
        <taxon>Cylindrospermopsis</taxon>
    </lineage>
</organism>
<evidence type="ECO:0000256" key="3">
    <source>
        <dbReference type="SAM" id="MobiDB-lite"/>
    </source>
</evidence>
<dbReference type="Proteomes" id="UP000516013">
    <property type="component" value="Chromosome"/>
</dbReference>
<evidence type="ECO:0000313" key="5">
    <source>
        <dbReference type="EMBL" id="QNP29942.1"/>
    </source>
</evidence>
<dbReference type="InterPro" id="IPR053784">
    <property type="entry name" value="Choice_anch_U_dom"/>
</dbReference>
<dbReference type="Gene3D" id="2.60.40.60">
    <property type="entry name" value="Cadherins"/>
    <property type="match status" value="9"/>
</dbReference>
<dbReference type="InterPro" id="IPR040853">
    <property type="entry name" value="RapA2_cadherin-like"/>
</dbReference>
<evidence type="ECO:0000259" key="4">
    <source>
        <dbReference type="PROSITE" id="PS50268"/>
    </source>
</evidence>
<feature type="domain" description="Cadherin" evidence="4">
    <location>
        <begin position="2326"/>
        <end position="2410"/>
    </location>
</feature>
<dbReference type="GO" id="GO:0005509">
    <property type="term" value="F:calcium ion binding"/>
    <property type="evidence" value="ECO:0007669"/>
    <property type="project" value="InterPro"/>
</dbReference>
<dbReference type="GO" id="GO:0007156">
    <property type="term" value="P:homophilic cell adhesion via plasma membrane adhesion molecules"/>
    <property type="evidence" value="ECO:0007669"/>
    <property type="project" value="InterPro"/>
</dbReference>
<dbReference type="Pfam" id="PF00028">
    <property type="entry name" value="Cadherin"/>
    <property type="match status" value="4"/>
</dbReference>
<sequence>MTISIIIPVYNGQDYLANAVDSILHQTHEDWKLLGVGTLVGLLSSTDPDASPQSFTYTLVSGTGGVDVDNSSFVIVGEQLRLSVSPDFETKSNYRINVRTTDQGGLSRDQAFTINIRDLRESLNDQITQEESSINSFILPVVGSSGAVSYQLLSLDSTPRPDWISFNPSTRQVSGTPPTNFAEAVQLRLNELDSGNNLLGSYNFKLVVQNVNDAPTTASTSRTGQEDTDITLQLSDFAFTDVDSGDSLKAVQIVAPPTAGSLLLNGNPVTYPLQVTREQISQGALRFRPAANANGPYATFQFRVLDQGDGVSSPATFTINLTAVNDPATGQPGITGTLEEGQTLTVNTGGIGDVDGLPASGFSYQWFRASVDGSSNPGLFQEITGITTPTYQLAATDINKVIRVQVSFTDQGGNLESVISNPTNLIQNRPDTPTWSGQQITGTPTQGQTLTVNTGGIGDLDGLGSFSYQWQQSSDNSVWTAISGATGTSLRLGQDQVGKLVRNLVSFTDGYGNRETLTSNPTTQVANINDPASGTPQIIGTPAKGQVLSVSTQGLSDADGIDTSTFSYQWQQSSDGNTWSDISGGTGSNLTLGDSQVNNRVRVRVSYRDYPGGPETQRTLETRESGATALVSNSNLNPVEGAVVLTLNGNPLTGSPSQNQIVVANTSGIRDGDGIGALSYEWLADGQVISGATGDRLTLGQPQVGKAIAVRVRYIDGGGTNEEISSPATPPVLNVNDPALALILTGAIVQNQTLTAQLDSITDLDGAPAIQRDSQGNITNYTFQWQQSSDGTTWSNIPNATTARLNLTETLVSQRLRVTMSFTDNGGFSETVTSVATNPILNVNDAPLGDPTIGVTVPNQGQTLTANTNGISDIDGLGTFNYQWQRLNDTTWEAITGANAATYNPSQRDVNRSLRVRVTYTDGRGTQETLFSTATGLVIDLPDGPTGQPTISGTLTQGELLTADPSSIADLDGFGTFSYQWQQSTDGTTWNNIPNATGNTYRLTQNQVGRQVRVRVNYIDGLGTRETVTSTATTPILNVNDAPTGSVTVRGTPAIGVTLSADTRSLVDPDDEVNSVRAFSYQWFANGVSITGATNATYTPIDDDLNKTLTVQVTYTDQRGTVERVLSPNSLAVISADQLLTGDVSILSTNALEGVDASGNLIAQENVTLVADPWTTQITFNGIRRVQFSYQWYADGVAIIGANSDLFTPGDDHVGKVITVAVTPTGLSSSLLSKGTAPVVNVNDQPEGIPTFSGLVNGAAQEDSTLTVNVSGISDADGIDATTPFSFQWQQSTDSNNWNNITNATGRSFTPGDAQSGQRLRLVTTYTDLRGTTEIVPTPVGSLNNIPGQVRPVNDLPTGSIGINGFLVVGQVLTAASTLVDADGIPPSGVTYTWQRQNPATTSVRGTVGEWSDIATGATYTIADTVSGSPLRVVARYTDQQGFSETITSSPTTNVIRNAREGVVITWFSAQPATSQWQVFSSSTGWQDLAGETRASLQTKNDLGGRQVRLLLNGTPTPALFIQTVDNGVGTVSPITIAPESSQPSFVLGATLKTGSVVGDLDGLDPNSTNVIYQWQRSNNDSSWNNILKDGDKAIYVVTDEDLNQNLRVQITYTDLQGFTSTIYSAATSVIQTAPPPVASGSFDAMTSNGDDIASVEEFPVNNDTSSLAGGLTLTGTVTSPNTSVTLTFGGQTRVARLAVDTDGNRISDASTSTTSPVAWSYTLTAADLTWLVGNEDNQVTARFTRTEGNQIGIGKTSRTLFISQGVLADRTAPTVIDASQPGGLTADVLRNLQALGVEFQGVDTSQPNALVFTYGTADEFNAGADTADKGTGAGLNTSTGTIQGVEQFETGQDGTYTIPGSDGSSTPISAPPRSSFTPVADPLAMTVSGVRPGATVTTQFYLPANVASRLAANDTPLTRWTYYKLDSTDNQFKAFTDNNGNDLYAFRVEGGNNDNLWQTGEQVVLTLTLTDGDKWDRDGLANGIIVDPGLAGLSVNQAPTITSPATTNFAENGTGTAYTVLATDPDAGTTLTYSLLGTDAARFNINSTTGAVTFKTAPNFEVPGDGGGNNIYDITVSASDGSLSASQAVAITVTNVNEAPTITSSATASFAENGTGTAYTVLATDPDAGATLTYSLLGTDAPLFNINSSTGAVTFKTAPNFEVPGDGGGNNIYDITVSASDGSLSTSQAVAITVTNVNEAPTDLTLSATTIAENQAIGTVVGNFSTTDPDAGNSFTYSLVTGAGATDNSFFTIDGGQLKTAAAFDFETKNSYSIRVRTADQGGLSFEKQLTINVTNVNEAPSFTNTTATFPVAENGTTVGTIDPATDPDGGDILNYTLSGADATKFNFNTITRALSFKTPPDFEAKGSAAGTNAYSVTVTATDVRGLNATQTVTVNVTDVVEIGNPPVITSSSNFSVAENSTTVGNITATDADGDPLTYSISGGTDQSLFTINANTGNLSFVAAPNFEAPGDGGINNVYNLRIGVTDGKNTVNQDLIINVTNINEAPTDLTLSATTIAENQAIGTLVGNLSTTDPDAGNTFTYSLVTGAGPTDNSFFTIDGGQLKTAAAFDFENKNSYSIRVRSTDQGGQFFEKQLTINVTNINEAPTDLTLSATTIAENQAIGTVVGNLSTTDPDAGNTFTYSLVTGTGSIDNSSFTIDGGQLKTAAAFDFETKNTYNIRVRSTDQGGLFFEKQLTIGVKDVNEPPVFSAVSFPVRENSKLVGRISVQNPEPEDVITFALAGVDAKLLSIDSQGNLTFNKAPDFEKPEDAGKNNIYQVQVTVGDGNTPPVTQDIDIKVEDVNEAPAAIGDFLAIVGDTSGSIEPLKNDTDPDSGDKLKIIGVTDGKQGKVEIIGDQLKYTLLDAAYTGDDVFSYTISDQGNLTATANVKVNVTGTKVVVNSGVITDVQPGDPLIPSEAGSLSGIVNNVSFNFRAGYNPTQARDILQRTLVSTDAAFNNLFGLYEIDNATGAVNGIAPGQPGYARAALNRAVSSFAVRAGGSGNGITGNVVVGGDKFYAPFVIANGGNLFGSMQDAINTFFQLNADNSRATAENYTSFPVAYFSFGAANPDGAAHIKSFGNNIFGFEDLPAGVGVNDYDFNDTVFSFG</sequence>
<dbReference type="InterPro" id="IPR013783">
    <property type="entry name" value="Ig-like_fold"/>
</dbReference>
<dbReference type="PROSITE" id="PS50268">
    <property type="entry name" value="CADHERIN_2"/>
    <property type="match status" value="9"/>
</dbReference>
<dbReference type="EMBL" id="CP060822">
    <property type="protein sequence ID" value="QNP29942.1"/>
    <property type="molecule type" value="Genomic_DNA"/>
</dbReference>
<dbReference type="InterPro" id="IPR002126">
    <property type="entry name" value="Cadherin-like_dom"/>
</dbReference>
<dbReference type="Gene3D" id="2.60.40.10">
    <property type="entry name" value="Immunoglobulins"/>
    <property type="match status" value="1"/>
</dbReference>
<dbReference type="Pfam" id="PF17963">
    <property type="entry name" value="Big_9"/>
    <property type="match status" value="1"/>
</dbReference>
<dbReference type="PANTHER" id="PTHR24026:SF126">
    <property type="entry name" value="PROTOCADHERIN FAT 4"/>
    <property type="match status" value="1"/>
</dbReference>
<protein>
    <submittedName>
        <fullName evidence="5">Cadherin domain-containing protein</fullName>
    </submittedName>
</protein>
<feature type="domain" description="Cadherin" evidence="4">
    <location>
        <begin position="2103"/>
        <end position="2204"/>
    </location>
</feature>
<keyword evidence="2" id="KW-1133">Transmembrane helix</keyword>
<feature type="compositionally biased region" description="Polar residues" evidence="3">
    <location>
        <begin position="1863"/>
        <end position="1875"/>
    </location>
</feature>
<dbReference type="PANTHER" id="PTHR24026">
    <property type="entry name" value="FAT ATYPICAL CADHERIN-RELATED"/>
    <property type="match status" value="1"/>
</dbReference>
<dbReference type="NCBIfam" id="NF041766">
    <property type="entry name" value="choice_anch_U"/>
    <property type="match status" value="1"/>
</dbReference>
<dbReference type="SMART" id="SM00736">
    <property type="entry name" value="CADG"/>
    <property type="match status" value="7"/>
</dbReference>
<gene>
    <name evidence="5" type="ORF">IAR63_02280</name>
</gene>
<dbReference type="CDD" id="cd00761">
    <property type="entry name" value="Glyco_tranf_GTA_type"/>
    <property type="match status" value="1"/>
</dbReference>
<proteinExistence type="predicted"/>
<keyword evidence="6" id="KW-1185">Reference proteome</keyword>
<accession>A0A7H0F1M6</accession>
<feature type="domain" description="Cadherin" evidence="4">
    <location>
        <begin position="2510"/>
        <end position="2610"/>
    </location>
</feature>
<dbReference type="Gene3D" id="2.60.40.2700">
    <property type="match status" value="12"/>
</dbReference>
<reference evidence="5 6" key="1">
    <citation type="submission" date="2020-08" db="EMBL/GenBank/DDBJ databases">
        <title>Complete genome sequence of Raphidiopsis curvispora isolated from drinking water reservoir in South Korea.</title>
        <authorList>
            <person name="Jeong J."/>
        </authorList>
    </citation>
    <scope>NUCLEOTIDE SEQUENCE [LARGE SCALE GENOMIC DNA]</scope>
    <source>
        <strain evidence="5 6">GIHE-G1</strain>
    </source>
</reference>
<evidence type="ECO:0000313" key="6">
    <source>
        <dbReference type="Proteomes" id="UP000516013"/>
    </source>
</evidence>
<feature type="domain" description="Cadherin" evidence="4">
    <location>
        <begin position="37"/>
        <end position="142"/>
    </location>
</feature>
<dbReference type="InterPro" id="IPR029044">
    <property type="entry name" value="Nucleotide-diphossugar_trans"/>
</dbReference>
<dbReference type="SMART" id="SM00112">
    <property type="entry name" value="CA"/>
    <property type="match status" value="9"/>
</dbReference>
<dbReference type="SUPFAM" id="SSF53448">
    <property type="entry name" value="Nucleotide-diphospho-sugar transferases"/>
    <property type="match status" value="1"/>
</dbReference>
<dbReference type="Pfam" id="PF13448">
    <property type="entry name" value="DUF4114"/>
    <property type="match status" value="1"/>
</dbReference>
<dbReference type="Gene3D" id="3.90.550.10">
    <property type="entry name" value="Spore Coat Polysaccharide Biosynthesis Protein SpsA, Chain A"/>
    <property type="match status" value="1"/>
</dbReference>
<feature type="domain" description="Cadherin" evidence="4">
    <location>
        <begin position="2709"/>
        <end position="2809"/>
    </location>
</feature>
<feature type="domain" description="Cadherin" evidence="4">
    <location>
        <begin position="2410"/>
        <end position="2510"/>
    </location>
</feature>
<dbReference type="Pfam" id="PF17803">
    <property type="entry name" value="Cadherin_4"/>
    <property type="match status" value="1"/>
</dbReference>
<feature type="region of interest" description="Disordered" evidence="3">
    <location>
        <begin position="1848"/>
        <end position="1875"/>
    </location>
</feature>
<dbReference type="RefSeq" id="WP_187706431.1">
    <property type="nucleotide sequence ID" value="NZ_CP060822.1"/>
</dbReference>
<evidence type="ECO:0000256" key="1">
    <source>
        <dbReference type="ARBA" id="ARBA00022692"/>
    </source>
</evidence>
<dbReference type="InterPro" id="IPR006644">
    <property type="entry name" value="Cadg"/>
</dbReference>
<feature type="domain" description="Cadherin" evidence="4">
    <location>
        <begin position="2002"/>
        <end position="2103"/>
    </location>
</feature>
<dbReference type="PRINTS" id="PR00205">
    <property type="entry name" value="CADHERIN"/>
</dbReference>
<dbReference type="InterPro" id="IPR015919">
    <property type="entry name" value="Cadherin-like_sf"/>
</dbReference>
<keyword evidence="2" id="KW-0472">Membrane</keyword>
<feature type="domain" description="Cadherin" evidence="4">
    <location>
        <begin position="2204"/>
        <end position="2304"/>
    </location>
</feature>